<evidence type="ECO:0000313" key="2">
    <source>
        <dbReference type="Proteomes" id="UP000002772"/>
    </source>
</evidence>
<protein>
    <submittedName>
        <fullName evidence="1">Uncharacterized protein</fullName>
    </submittedName>
</protein>
<dbReference type="HOGENOM" id="CLU_3102240_0_0_10"/>
<accession>F8N8U6</accession>
<gene>
    <name evidence="1" type="ORF">Premu_0097</name>
</gene>
<reference evidence="2" key="1">
    <citation type="journal article" date="2011" name="Stand. Genomic Sci.">
        <title>Non-contiguous finished genome sequence of the opportunistic oral pathogen Prevotella multisaccharivorax type strain (PPPA20).</title>
        <authorList>
            <person name="Pati A."/>
            <person name="Gronow S."/>
            <person name="Lu M."/>
            <person name="Lapidus A."/>
            <person name="Nolan M."/>
            <person name="Lucas S."/>
            <person name="Hammon N."/>
            <person name="Deshpande S."/>
            <person name="Cheng J.F."/>
            <person name="Tapia R."/>
            <person name="Han C."/>
            <person name="Goodwin L."/>
            <person name="Pitluck S."/>
            <person name="Liolios K."/>
            <person name="Pagani I."/>
            <person name="Mavromatis K."/>
            <person name="Mikhailova N."/>
            <person name="Huntemann M."/>
            <person name="Chen A."/>
            <person name="Palaniappan K."/>
            <person name="Land M."/>
            <person name="Hauser L."/>
            <person name="Detter J.C."/>
            <person name="Brambilla E.M."/>
            <person name="Rohde M."/>
            <person name="Goker M."/>
            <person name="Woyke T."/>
            <person name="Bristow J."/>
            <person name="Eisen J.A."/>
            <person name="Markowitz V."/>
            <person name="Hugenholtz P."/>
            <person name="Kyrpides N.C."/>
            <person name="Klenk H.P."/>
            <person name="Ivanova N."/>
        </authorList>
    </citation>
    <scope>NUCLEOTIDE SEQUENCE [LARGE SCALE GENOMIC DNA]</scope>
    <source>
        <strain evidence="2">DSM 17128</strain>
    </source>
</reference>
<dbReference type="AlphaFoldDB" id="F8N8U6"/>
<sequence length="51" mass="5655">MKMRVLSENEMRSTCGGGFINILTIRGAHDGVKGNTEIFLFGIRIYHGKNA</sequence>
<dbReference type="EMBL" id="GL945017">
    <property type="protein sequence ID" value="EGN55591.1"/>
    <property type="molecule type" value="Genomic_DNA"/>
</dbReference>
<evidence type="ECO:0000313" key="1">
    <source>
        <dbReference type="EMBL" id="EGN55591.1"/>
    </source>
</evidence>
<proteinExistence type="predicted"/>
<name>F8N8U6_9BACT</name>
<keyword evidence="2" id="KW-1185">Reference proteome</keyword>
<dbReference type="Proteomes" id="UP000002772">
    <property type="component" value="Unassembled WGS sequence"/>
</dbReference>
<organism evidence="1 2">
    <name type="scientific">Hallella multisaccharivorax DSM 17128</name>
    <dbReference type="NCBI Taxonomy" id="688246"/>
    <lineage>
        <taxon>Bacteria</taxon>
        <taxon>Pseudomonadati</taxon>
        <taxon>Bacteroidota</taxon>
        <taxon>Bacteroidia</taxon>
        <taxon>Bacteroidales</taxon>
        <taxon>Prevotellaceae</taxon>
        <taxon>Hallella</taxon>
    </lineage>
</organism>